<sequence length="285" mass="31696">MSTYLIGDVHGCYDELRALLQQVDFNPEQDTLWLTGDLVARGPGSLEVLRYVKSLGDAARLVLGNHDLHLLAVYAGISRNKPKDRLTPLLEADDADELINWLRRQPLLQVDEEKKLVMGHAGITPQWDIETAKKCAREVEAVLASDSYPLFLDAMYGDMPNNWSEDLTGLARLRFSTNALTRMRYCFPNGQLDMICKDAPESALPPLKPWFTLSGPVARDYTIVFGHWASLEGKGTPEGIIGLDTGCCWGGTLTLLHWETQRYVVQPSNREKALSSSESLAPPAL</sequence>
<organism evidence="7 8">
    <name type="scientific">Candidatus Pantoea varia</name>
    <dbReference type="NCBI Taxonomy" id="1881036"/>
    <lineage>
        <taxon>Bacteria</taxon>
        <taxon>Pseudomonadati</taxon>
        <taxon>Pseudomonadota</taxon>
        <taxon>Gammaproteobacteria</taxon>
        <taxon>Enterobacterales</taxon>
        <taxon>Erwiniaceae</taxon>
        <taxon>Pantoea</taxon>
    </lineage>
</organism>
<evidence type="ECO:0000256" key="1">
    <source>
        <dbReference type="ARBA" id="ARBA00003413"/>
    </source>
</evidence>
<dbReference type="InterPro" id="IPR029052">
    <property type="entry name" value="Metallo-depent_PP-like"/>
</dbReference>
<dbReference type="PANTHER" id="PTHR40942">
    <property type="match status" value="1"/>
</dbReference>
<dbReference type="NCBIfam" id="TIGR00668">
    <property type="entry name" value="apaH"/>
    <property type="match status" value="1"/>
</dbReference>
<dbReference type="CDD" id="cd07422">
    <property type="entry name" value="MPP_ApaH"/>
    <property type="match status" value="1"/>
</dbReference>
<evidence type="ECO:0000256" key="2">
    <source>
        <dbReference type="ARBA" id="ARBA00005419"/>
    </source>
</evidence>
<dbReference type="RefSeq" id="WP_090964212.1">
    <property type="nucleotide sequence ID" value="NZ_FOVG01000002.1"/>
</dbReference>
<evidence type="ECO:0000259" key="6">
    <source>
        <dbReference type="Pfam" id="PF00149"/>
    </source>
</evidence>
<dbReference type="GO" id="GO:0008803">
    <property type="term" value="F:bis(5'-nucleosyl)-tetraphosphatase (symmetrical) activity"/>
    <property type="evidence" value="ECO:0007669"/>
    <property type="project" value="UniProtKB-UniRule"/>
</dbReference>
<evidence type="ECO:0000313" key="7">
    <source>
        <dbReference type="EMBL" id="SFN93420.1"/>
    </source>
</evidence>
<dbReference type="FunFam" id="3.60.21.10:FF:000013">
    <property type="entry name" value="Bis(5'-nucleosyl)-tetraphosphatase, symmetrical"/>
    <property type="match status" value="1"/>
</dbReference>
<dbReference type="InterPro" id="IPR004617">
    <property type="entry name" value="ApaH"/>
</dbReference>
<keyword evidence="3 5" id="KW-0378">Hydrolase</keyword>
<reference evidence="8" key="1">
    <citation type="submission" date="2016-10" db="EMBL/GenBank/DDBJ databases">
        <authorList>
            <person name="Varghese N."/>
            <person name="Submissions S."/>
        </authorList>
    </citation>
    <scope>NUCLEOTIDE SEQUENCE [LARGE SCALE GENOMIC DNA]</scope>
    <source>
        <strain evidence="8">OV426</strain>
    </source>
</reference>
<dbReference type="EMBL" id="FOVG01000002">
    <property type="protein sequence ID" value="SFN93420.1"/>
    <property type="molecule type" value="Genomic_DNA"/>
</dbReference>
<dbReference type="InterPro" id="IPR004843">
    <property type="entry name" value="Calcineurin-like_PHP"/>
</dbReference>
<dbReference type="PIRSF" id="PIRSF000903">
    <property type="entry name" value="B5n-ttraPtase_sm"/>
    <property type="match status" value="1"/>
</dbReference>
<feature type="domain" description="Calcineurin-like phosphoesterase" evidence="6">
    <location>
        <begin position="2"/>
        <end position="130"/>
    </location>
</feature>
<evidence type="ECO:0000256" key="4">
    <source>
        <dbReference type="ARBA" id="ARBA00049417"/>
    </source>
</evidence>
<dbReference type="PANTHER" id="PTHR40942:SF4">
    <property type="entry name" value="CYTOCHROME C5"/>
    <property type="match status" value="1"/>
</dbReference>
<gene>
    <name evidence="5" type="primary">apaH</name>
    <name evidence="7" type="ORF">SAMN05428971_2566</name>
</gene>
<dbReference type="SUPFAM" id="SSF56300">
    <property type="entry name" value="Metallo-dependent phosphatases"/>
    <property type="match status" value="1"/>
</dbReference>
<evidence type="ECO:0000256" key="5">
    <source>
        <dbReference type="HAMAP-Rule" id="MF_00199"/>
    </source>
</evidence>
<dbReference type="Proteomes" id="UP000198968">
    <property type="component" value="Unassembled WGS sequence"/>
</dbReference>
<protein>
    <recommendedName>
        <fullName evidence="5">Bis(5'-nucleosyl)-tetraphosphatase, symmetrical</fullName>
        <ecNumber evidence="5">3.6.1.41</ecNumber>
    </recommendedName>
    <alternativeName>
        <fullName evidence="5">Ap4A hydrolase</fullName>
    </alternativeName>
    <alternativeName>
        <fullName evidence="5">Diadenosine 5',5'''-P1,P4-tetraphosphate pyrophosphohydrolase</fullName>
    </alternativeName>
    <alternativeName>
        <fullName evidence="5">Diadenosine tetraphosphatase</fullName>
    </alternativeName>
</protein>
<dbReference type="OrthoDB" id="9807890at2"/>
<comment type="function">
    <text evidence="1 5">Hydrolyzes diadenosine 5',5'''-P1,P4-tetraphosphate to yield ADP.</text>
</comment>
<accession>A0A1I5D2F3</accession>
<dbReference type="Pfam" id="PF00149">
    <property type="entry name" value="Metallophos"/>
    <property type="match status" value="1"/>
</dbReference>
<dbReference type="HAMAP" id="MF_00199">
    <property type="entry name" value="ApaH"/>
    <property type="match status" value="1"/>
</dbReference>
<dbReference type="NCBIfam" id="NF001204">
    <property type="entry name" value="PRK00166.1"/>
    <property type="match status" value="1"/>
</dbReference>
<name>A0A1I5D2F3_9GAMM</name>
<dbReference type="Gene3D" id="3.60.21.10">
    <property type="match status" value="1"/>
</dbReference>
<proteinExistence type="inferred from homology"/>
<evidence type="ECO:0000256" key="3">
    <source>
        <dbReference type="ARBA" id="ARBA00022801"/>
    </source>
</evidence>
<comment type="catalytic activity">
    <reaction evidence="4 5">
        <text>P(1),P(4)-bis(5'-adenosyl) tetraphosphate + H2O = 2 ADP + 2 H(+)</text>
        <dbReference type="Rhea" id="RHEA:24252"/>
        <dbReference type="ChEBI" id="CHEBI:15377"/>
        <dbReference type="ChEBI" id="CHEBI:15378"/>
        <dbReference type="ChEBI" id="CHEBI:58141"/>
        <dbReference type="ChEBI" id="CHEBI:456216"/>
        <dbReference type="EC" id="3.6.1.41"/>
    </reaction>
</comment>
<evidence type="ECO:0000313" key="8">
    <source>
        <dbReference type="Proteomes" id="UP000198968"/>
    </source>
</evidence>
<dbReference type="EC" id="3.6.1.41" evidence="5"/>
<comment type="similarity">
    <text evidence="2 5">Belongs to the Ap4A hydrolase family.</text>
</comment>
<dbReference type="AlphaFoldDB" id="A0A1I5D2F3"/>
<keyword evidence="8" id="KW-1185">Reference proteome</keyword>